<keyword evidence="3" id="KW-1185">Reference proteome</keyword>
<feature type="compositionally biased region" description="Low complexity" evidence="1">
    <location>
        <begin position="29"/>
        <end position="55"/>
    </location>
</feature>
<evidence type="ECO:0000313" key="3">
    <source>
        <dbReference type="Proteomes" id="UP000683000"/>
    </source>
</evidence>
<organism evidence="2 3">
    <name type="scientific">Boletus reticuloceps</name>
    <dbReference type="NCBI Taxonomy" id="495285"/>
    <lineage>
        <taxon>Eukaryota</taxon>
        <taxon>Fungi</taxon>
        <taxon>Dikarya</taxon>
        <taxon>Basidiomycota</taxon>
        <taxon>Agaricomycotina</taxon>
        <taxon>Agaricomycetes</taxon>
        <taxon>Agaricomycetidae</taxon>
        <taxon>Boletales</taxon>
        <taxon>Boletineae</taxon>
        <taxon>Boletaceae</taxon>
        <taxon>Boletoideae</taxon>
        <taxon>Boletus</taxon>
    </lineage>
</organism>
<dbReference type="Proteomes" id="UP000683000">
    <property type="component" value="Unassembled WGS sequence"/>
</dbReference>
<dbReference type="EMBL" id="JAGFBS010000052">
    <property type="protein sequence ID" value="KAG6370381.1"/>
    <property type="molecule type" value="Genomic_DNA"/>
</dbReference>
<dbReference type="AlphaFoldDB" id="A0A8I3A411"/>
<sequence length="843" mass="94465">MSGMEQTAALLEIQQLILRSGLSPDQLGALSPIAPSESSPSPTISLLPGSSSPGSQHPAFVASTYVPPPARHFTPSEVKQGRHRANCKTSADAIVEHPKGAIVEYPQTGEFDKQIVAHVFHVDPVAFHHPKSSFQYSLGDGHGGLESVKCFMLRDSNNHPVQCEVLKTSCKGLKICTARRYEDHHHHFTDRTTVTSSHRMLSAGEQTPEREVFLKTLGFFCALQEHCCPYIEAGNVDGDDLGSDTEIHALPATQFADNADLVINSGASHLSRRSNARRCHGRLIYKTDEFNQSFICCSLRSHDRPRHLLLYSVQEYDTKYLQALLEDNWDVVNKHECDARSKGYGPLMPCDYVASPSTQTQLCPHWHRLANNRLKRGTLRKWAHGCAARYHVYVPHDLHACPQILILCQSPHSHPPPAPVKTPPPLKDLFNELLLLMKWKLADATPRRIFLDTAFVEGLQRTLGWDRVAVGREATLTDLHPSLANLDHVRRLINTLRTQQYPCGTGFEGAQLLVEEQTRLPLDQRYVRCVEVHKIGRESYLKLIICMTTRMSSHLLAAKRLSIDTSFKRAQGWQEFEIESWDINHQRSVVCARAFINSQTANAHLIFFRRIFEIAMGDTGVPVMFRHIHGSGIESVVADSHKGQALGRCLGMFCVEISCDIDQTCIYEPHRQISQLKPYDHLQRFYRLCVAHFQRNLHTLKPIIPFDAYKAMRSLASSEPHPDIKATLSFIRNSHPKAAAWLKDKVDSTPFALPGLYQPASFIPLAIWKACPSTTNGNEQAHRNAYREGINLTLLAGIMKGSKYDQTAMVSIDVHSAFGINTRDAEATHAFRAARAVSRKGSS</sequence>
<evidence type="ECO:0000313" key="2">
    <source>
        <dbReference type="EMBL" id="KAG6370381.1"/>
    </source>
</evidence>
<comment type="caution">
    <text evidence="2">The sequence shown here is derived from an EMBL/GenBank/DDBJ whole genome shotgun (WGS) entry which is preliminary data.</text>
</comment>
<dbReference type="OrthoDB" id="3246731at2759"/>
<feature type="region of interest" description="Disordered" evidence="1">
    <location>
        <begin position="27"/>
        <end position="60"/>
    </location>
</feature>
<reference evidence="2" key="1">
    <citation type="submission" date="2021-03" db="EMBL/GenBank/DDBJ databases">
        <title>Evolutionary innovations through gain and loss of genes in the ectomycorrhizal Boletales.</title>
        <authorList>
            <person name="Wu G."/>
            <person name="Miyauchi S."/>
            <person name="Morin E."/>
            <person name="Yang Z.-L."/>
            <person name="Xu J."/>
            <person name="Martin F.M."/>
        </authorList>
    </citation>
    <scope>NUCLEOTIDE SEQUENCE</scope>
    <source>
        <strain evidence="2">BR01</strain>
    </source>
</reference>
<accession>A0A8I3A411</accession>
<protein>
    <submittedName>
        <fullName evidence="2">Uncharacterized protein</fullName>
    </submittedName>
</protein>
<gene>
    <name evidence="2" type="ORF">JVT61DRAFT_12102</name>
</gene>
<name>A0A8I3A411_9AGAM</name>
<evidence type="ECO:0000256" key="1">
    <source>
        <dbReference type="SAM" id="MobiDB-lite"/>
    </source>
</evidence>
<proteinExistence type="predicted"/>